<name>B1KGK7_SHEWM</name>
<keyword evidence="1" id="KW-0472">Membrane</keyword>
<dbReference type="RefSeq" id="WP_012323681.1">
    <property type="nucleotide sequence ID" value="NC_010506.1"/>
</dbReference>
<dbReference type="STRING" id="392500.Swoo_1042"/>
<protein>
    <recommendedName>
        <fullName evidence="4">YcxB-like protein domain-containing protein</fullName>
    </recommendedName>
</protein>
<evidence type="ECO:0008006" key="4">
    <source>
        <dbReference type="Google" id="ProtNLM"/>
    </source>
</evidence>
<evidence type="ECO:0000256" key="1">
    <source>
        <dbReference type="SAM" id="Phobius"/>
    </source>
</evidence>
<proteinExistence type="predicted"/>
<evidence type="ECO:0000313" key="2">
    <source>
        <dbReference type="EMBL" id="ACA85335.1"/>
    </source>
</evidence>
<evidence type="ECO:0000313" key="3">
    <source>
        <dbReference type="Proteomes" id="UP000002168"/>
    </source>
</evidence>
<dbReference type="KEGG" id="swd:Swoo_1042"/>
<keyword evidence="1" id="KW-0812">Transmembrane</keyword>
<dbReference type="AlphaFoldDB" id="B1KGK7"/>
<dbReference type="EMBL" id="CP000961">
    <property type="protein sequence ID" value="ACA85335.1"/>
    <property type="molecule type" value="Genomic_DNA"/>
</dbReference>
<dbReference type="Proteomes" id="UP000002168">
    <property type="component" value="Chromosome"/>
</dbReference>
<dbReference type="eggNOG" id="ENOG503327F">
    <property type="taxonomic scope" value="Bacteria"/>
</dbReference>
<feature type="transmembrane region" description="Helical" evidence="1">
    <location>
        <begin position="39"/>
        <end position="67"/>
    </location>
</feature>
<keyword evidence="1" id="KW-1133">Transmembrane helix</keyword>
<keyword evidence="3" id="KW-1185">Reference proteome</keyword>
<dbReference type="HOGENOM" id="CLU_136234_0_0_6"/>
<sequence length="157" mass="17851">MNAPFRYTTSYILDKNYFTECFEASVTEDRTLQSYYKTIGFFLVGTALLLTGVNAYASLFIVGLGAIEGLSVRFKKSWWLWRQMMSKAANNEVKLTIDELGIDTQSDFVKGHIPWKEVIEHKVGDNGYLIKHSGGTSYLSKKLLDTNVIEFINSKLK</sequence>
<gene>
    <name evidence="2" type="ordered locus">Swoo_1042</name>
</gene>
<accession>B1KGK7</accession>
<organism evidence="2 3">
    <name type="scientific">Shewanella woodyi (strain ATCC 51908 / MS32)</name>
    <dbReference type="NCBI Taxonomy" id="392500"/>
    <lineage>
        <taxon>Bacteria</taxon>
        <taxon>Pseudomonadati</taxon>
        <taxon>Pseudomonadota</taxon>
        <taxon>Gammaproteobacteria</taxon>
        <taxon>Alteromonadales</taxon>
        <taxon>Shewanellaceae</taxon>
        <taxon>Shewanella</taxon>
    </lineage>
</organism>
<reference evidence="2 3" key="1">
    <citation type="submission" date="2008-02" db="EMBL/GenBank/DDBJ databases">
        <title>Complete sequence of Shewanella woodyi ATCC 51908.</title>
        <authorList>
            <consortium name="US DOE Joint Genome Institute"/>
            <person name="Copeland A."/>
            <person name="Lucas S."/>
            <person name="Lapidus A."/>
            <person name="Glavina del Rio T."/>
            <person name="Dalin E."/>
            <person name="Tice H."/>
            <person name="Bruce D."/>
            <person name="Goodwin L."/>
            <person name="Pitluck S."/>
            <person name="Sims D."/>
            <person name="Brettin T."/>
            <person name="Detter J.C."/>
            <person name="Han C."/>
            <person name="Kuske C.R."/>
            <person name="Schmutz J."/>
            <person name="Larimer F."/>
            <person name="Land M."/>
            <person name="Hauser L."/>
            <person name="Kyrpides N."/>
            <person name="Lykidis A."/>
            <person name="Zhao J.-S."/>
            <person name="Richardson P."/>
        </authorList>
    </citation>
    <scope>NUCLEOTIDE SEQUENCE [LARGE SCALE GENOMIC DNA]</scope>
    <source>
        <strain evidence="3">ATCC 51908 / MS32</strain>
    </source>
</reference>